<dbReference type="EMBL" id="JAATIQ010000019">
    <property type="protein sequence ID" value="KAF4400226.1"/>
    <property type="molecule type" value="Genomic_DNA"/>
</dbReference>
<keyword evidence="2" id="KW-1185">Reference proteome</keyword>
<reference evidence="1 2" key="1">
    <citation type="journal article" date="2020" name="bioRxiv">
        <title>Sequence and annotation of 42 cannabis genomes reveals extensive copy number variation in cannabinoid synthesis and pathogen resistance genes.</title>
        <authorList>
            <person name="Mckernan K.J."/>
            <person name="Helbert Y."/>
            <person name="Kane L.T."/>
            <person name="Ebling H."/>
            <person name="Zhang L."/>
            <person name="Liu B."/>
            <person name="Eaton Z."/>
            <person name="Mclaughlin S."/>
            <person name="Kingan S."/>
            <person name="Baybayan P."/>
            <person name="Concepcion G."/>
            <person name="Jordan M."/>
            <person name="Riva A."/>
            <person name="Barbazuk W."/>
            <person name="Harkins T."/>
        </authorList>
    </citation>
    <scope>NUCLEOTIDE SEQUENCE [LARGE SCALE GENOMIC DNA]</scope>
    <source>
        <strain evidence="2">cv. Jamaican Lion 4</strain>
        <tissue evidence="1">Leaf</tissue>
    </source>
</reference>
<protein>
    <submittedName>
        <fullName evidence="1">Uncharacterized protein</fullName>
    </submittedName>
</protein>
<dbReference type="Proteomes" id="UP000583929">
    <property type="component" value="Unassembled WGS sequence"/>
</dbReference>
<gene>
    <name evidence="1" type="ORF">G4B88_019435</name>
</gene>
<evidence type="ECO:0000313" key="2">
    <source>
        <dbReference type="Proteomes" id="UP000583929"/>
    </source>
</evidence>
<evidence type="ECO:0000313" key="1">
    <source>
        <dbReference type="EMBL" id="KAF4400226.1"/>
    </source>
</evidence>
<accession>A0A7J6HYK3</accession>
<organism evidence="1 2">
    <name type="scientific">Cannabis sativa</name>
    <name type="common">Hemp</name>
    <name type="synonym">Marijuana</name>
    <dbReference type="NCBI Taxonomy" id="3483"/>
    <lineage>
        <taxon>Eukaryota</taxon>
        <taxon>Viridiplantae</taxon>
        <taxon>Streptophyta</taxon>
        <taxon>Embryophyta</taxon>
        <taxon>Tracheophyta</taxon>
        <taxon>Spermatophyta</taxon>
        <taxon>Magnoliopsida</taxon>
        <taxon>eudicotyledons</taxon>
        <taxon>Gunneridae</taxon>
        <taxon>Pentapetalae</taxon>
        <taxon>rosids</taxon>
        <taxon>fabids</taxon>
        <taxon>Rosales</taxon>
        <taxon>Cannabaceae</taxon>
        <taxon>Cannabis</taxon>
    </lineage>
</organism>
<name>A0A7J6HYK3_CANSA</name>
<proteinExistence type="predicted"/>
<sequence>MSSLNLCGLNWFTSSPHRAGSWCMATTSIHMLVPLGIVRSPTLMSPLACLCTFGAEGYSRNTSFITHPICTQK</sequence>
<dbReference type="AlphaFoldDB" id="A0A7J6HYK3"/>
<comment type="caution">
    <text evidence="1">The sequence shown here is derived from an EMBL/GenBank/DDBJ whole genome shotgun (WGS) entry which is preliminary data.</text>
</comment>